<comment type="caution">
    <text evidence="3">The sequence shown here is derived from an EMBL/GenBank/DDBJ whole genome shotgun (WGS) entry which is preliminary data.</text>
</comment>
<feature type="compositionally biased region" description="Low complexity" evidence="2">
    <location>
        <begin position="11"/>
        <end position="21"/>
    </location>
</feature>
<evidence type="ECO:0000313" key="4">
    <source>
        <dbReference type="Proteomes" id="UP001174677"/>
    </source>
</evidence>
<evidence type="ECO:0000313" key="3">
    <source>
        <dbReference type="EMBL" id="KAJ9159670.1"/>
    </source>
</evidence>
<proteinExistence type="predicted"/>
<gene>
    <name evidence="3" type="ORF">P3X46_025156</name>
</gene>
<feature type="region of interest" description="Disordered" evidence="2">
    <location>
        <begin position="1"/>
        <end position="97"/>
    </location>
</feature>
<evidence type="ECO:0000256" key="2">
    <source>
        <dbReference type="SAM" id="MobiDB-lite"/>
    </source>
</evidence>
<feature type="compositionally biased region" description="Polar residues" evidence="2">
    <location>
        <begin position="68"/>
        <end position="77"/>
    </location>
</feature>
<dbReference type="PANTHER" id="PTHR34466:SF3">
    <property type="entry name" value="OS11G0129800 PROTEIN"/>
    <property type="match status" value="1"/>
</dbReference>
<reference evidence="3" key="1">
    <citation type="journal article" date="2023" name="Plant Biotechnol. J.">
        <title>Chromosome-level wild Hevea brasiliensis genome provides new tools for genomic-assisted breeding and valuable loci to elevate rubber yield.</title>
        <authorList>
            <person name="Cheng H."/>
            <person name="Song X."/>
            <person name="Hu Y."/>
            <person name="Wu T."/>
            <person name="Yang Q."/>
            <person name="An Z."/>
            <person name="Feng S."/>
            <person name="Deng Z."/>
            <person name="Wu W."/>
            <person name="Zeng X."/>
            <person name="Tu M."/>
            <person name="Wang X."/>
            <person name="Huang H."/>
        </authorList>
    </citation>
    <scope>NUCLEOTIDE SEQUENCE</scope>
    <source>
        <strain evidence="3">MT/VB/25A 57/8</strain>
    </source>
</reference>
<dbReference type="Proteomes" id="UP001174677">
    <property type="component" value="Chromosome 14"/>
</dbReference>
<feature type="compositionally biased region" description="Basic and acidic residues" evidence="2">
    <location>
        <begin position="78"/>
        <end position="89"/>
    </location>
</feature>
<organism evidence="3 4">
    <name type="scientific">Hevea brasiliensis</name>
    <name type="common">Para rubber tree</name>
    <name type="synonym">Siphonia brasiliensis</name>
    <dbReference type="NCBI Taxonomy" id="3981"/>
    <lineage>
        <taxon>Eukaryota</taxon>
        <taxon>Viridiplantae</taxon>
        <taxon>Streptophyta</taxon>
        <taxon>Embryophyta</taxon>
        <taxon>Tracheophyta</taxon>
        <taxon>Spermatophyta</taxon>
        <taxon>Magnoliopsida</taxon>
        <taxon>eudicotyledons</taxon>
        <taxon>Gunneridae</taxon>
        <taxon>Pentapetalae</taxon>
        <taxon>rosids</taxon>
        <taxon>fabids</taxon>
        <taxon>Malpighiales</taxon>
        <taxon>Euphorbiaceae</taxon>
        <taxon>Crotonoideae</taxon>
        <taxon>Micrandreae</taxon>
        <taxon>Hevea</taxon>
    </lineage>
</organism>
<protein>
    <submittedName>
        <fullName evidence="3">Uncharacterized protein</fullName>
    </submittedName>
</protein>
<keyword evidence="1" id="KW-0175">Coiled coil</keyword>
<keyword evidence="4" id="KW-1185">Reference proteome</keyword>
<feature type="coiled-coil region" evidence="1">
    <location>
        <begin position="298"/>
        <end position="325"/>
    </location>
</feature>
<accession>A0ABQ9L4M9</accession>
<evidence type="ECO:0000256" key="1">
    <source>
        <dbReference type="SAM" id="Coils"/>
    </source>
</evidence>
<name>A0ABQ9L4M9_HEVBR</name>
<sequence>MAVAAFKSSSRRPTNSSSLSSSKEETKPNSPNKPPTRRSRSVSAVSRSHLQTSSPSSDFLNKRDNPLYWTTVSPPDNENPKSSDADTRRGRSVSRNADVAENVFGSRKDIGRSLSSVYTGRRRSLSRGPVARTHHLNSECDVERGDSLLSKCTSRNVNGSNVGRKGSLVRGSSSDSLEHIESLQASTRGSAANLSSSPTLSWDDGVLRSSFSEAEERTSRAICEQMKSFHGSQLGDDASSRIYETVRSEVRRAIADIQNDLESAVRRSNATAIAATNVTDIPPDLVNPSAVELVLDIRREYANKLEQSQERARKLRADLAVEEHRGLELNRILREVLPDPKISHVQKSRSGRKSSIERRKMSKRLTEEAMAYFDECVSLSTFDSSDFSSQEDPPISLVGISTPAGYLTSVSQANNSIAANHCVDNCPNDKQEWGTSTSRSKDCTPHESSEVRRGSQRFQFSIARNQNVTFEFQNDIGKYVKNFQRQNERVDINSQILRSNQSDLEEYNLLASSQSLLFDALFFRNKIESGCMLLCGGGMTCCFAFLI</sequence>
<feature type="compositionally biased region" description="Polar residues" evidence="2">
    <location>
        <begin position="49"/>
        <end position="59"/>
    </location>
</feature>
<dbReference type="EMBL" id="JARPOI010000014">
    <property type="protein sequence ID" value="KAJ9159670.1"/>
    <property type="molecule type" value="Genomic_DNA"/>
</dbReference>
<dbReference type="PANTHER" id="PTHR34466">
    <property type="entry name" value="OS11G0129800 PROTEIN"/>
    <property type="match status" value="1"/>
</dbReference>